<dbReference type="PANTHER" id="PTHR31234:SF38">
    <property type="entry name" value="LATE EMBRYOGENESIS ABUNDANT PROTEIN LEA-2 SUBGROUP DOMAIN-CONTAINING PROTEIN"/>
    <property type="match status" value="1"/>
</dbReference>
<dbReference type="GO" id="GO:0098542">
    <property type="term" value="P:defense response to other organism"/>
    <property type="evidence" value="ECO:0007669"/>
    <property type="project" value="InterPro"/>
</dbReference>
<name>A0A7N0VII6_KALFE</name>
<dbReference type="Proteomes" id="UP000594263">
    <property type="component" value="Unplaced"/>
</dbReference>
<dbReference type="Gene3D" id="2.60.40.1820">
    <property type="match status" value="1"/>
</dbReference>
<accession>A0A7N0VII6</accession>
<dbReference type="PANTHER" id="PTHR31234">
    <property type="entry name" value="LATE EMBRYOGENESIS ABUNDANT (LEA) HYDROXYPROLINE-RICH GLYCOPROTEIN FAMILY"/>
    <property type="match status" value="1"/>
</dbReference>
<proteinExistence type="predicted"/>
<sequence length="222" mass="24526">MAEDNQRLPLAPFGQYGRSDQESPYHREERPSKWFALVLTAFVSVCAFLLIFAIIFLKASYPRIRIRSITVTNLHYSATAPSPSLNASFTAQLAIRNNNFGHFKYDESTAVVLYGGVRTGEGVVGRGRVAARSTKKVNLAMEVRSERMFADERVAADGNLTAAMSGNLSRDLGSGVVEMIGFGVVAGKVYLLDVIRTRKVIQFNCSISLDVRTVRVQKLVCR</sequence>
<feature type="transmembrane region" description="Helical" evidence="4">
    <location>
        <begin position="34"/>
        <end position="57"/>
    </location>
</feature>
<keyword evidence="4" id="KW-0812">Transmembrane</keyword>
<dbReference type="OMA" id="SDINSRM"/>
<dbReference type="Gramene" id="Kaladp0902s0002.1.v1.1">
    <property type="protein sequence ID" value="Kaladp0902s0002.1.v1.1.CDS.1"/>
    <property type="gene ID" value="Kaladp0902s0002.v1.1"/>
</dbReference>
<dbReference type="InterPro" id="IPR044839">
    <property type="entry name" value="NDR1-like"/>
</dbReference>
<evidence type="ECO:0000256" key="4">
    <source>
        <dbReference type="SAM" id="Phobius"/>
    </source>
</evidence>
<comment type="subcellular location">
    <subcellularLocation>
        <location evidence="1">Membrane</location>
    </subcellularLocation>
</comment>
<feature type="region of interest" description="Disordered" evidence="3">
    <location>
        <begin position="1"/>
        <end position="25"/>
    </location>
</feature>
<evidence type="ECO:0000313" key="6">
    <source>
        <dbReference type="Proteomes" id="UP000594263"/>
    </source>
</evidence>
<evidence type="ECO:0000313" key="5">
    <source>
        <dbReference type="EnsemblPlants" id="Kaladp0902s0002.1.v1.1.CDS.1"/>
    </source>
</evidence>
<dbReference type="GO" id="GO:0005886">
    <property type="term" value="C:plasma membrane"/>
    <property type="evidence" value="ECO:0007669"/>
    <property type="project" value="TreeGrafter"/>
</dbReference>
<evidence type="ECO:0000256" key="3">
    <source>
        <dbReference type="SAM" id="MobiDB-lite"/>
    </source>
</evidence>
<keyword evidence="2 4" id="KW-0472">Membrane</keyword>
<reference evidence="5" key="1">
    <citation type="submission" date="2021-01" db="UniProtKB">
        <authorList>
            <consortium name="EnsemblPlants"/>
        </authorList>
    </citation>
    <scope>IDENTIFICATION</scope>
</reference>
<evidence type="ECO:0000256" key="2">
    <source>
        <dbReference type="ARBA" id="ARBA00023136"/>
    </source>
</evidence>
<protein>
    <recommendedName>
        <fullName evidence="7">Late embryogenesis abundant protein LEA-2 subgroup domain-containing protein</fullName>
    </recommendedName>
</protein>
<keyword evidence="6" id="KW-1185">Reference proteome</keyword>
<dbReference type="EnsemblPlants" id="Kaladp0902s0002.1.v1.1">
    <property type="protein sequence ID" value="Kaladp0902s0002.1.v1.1.CDS.1"/>
    <property type="gene ID" value="Kaladp0902s0002.v1.1"/>
</dbReference>
<evidence type="ECO:0008006" key="7">
    <source>
        <dbReference type="Google" id="ProtNLM"/>
    </source>
</evidence>
<organism evidence="5 6">
    <name type="scientific">Kalanchoe fedtschenkoi</name>
    <name type="common">Lavender scallops</name>
    <name type="synonym">South American air plant</name>
    <dbReference type="NCBI Taxonomy" id="63787"/>
    <lineage>
        <taxon>Eukaryota</taxon>
        <taxon>Viridiplantae</taxon>
        <taxon>Streptophyta</taxon>
        <taxon>Embryophyta</taxon>
        <taxon>Tracheophyta</taxon>
        <taxon>Spermatophyta</taxon>
        <taxon>Magnoliopsida</taxon>
        <taxon>eudicotyledons</taxon>
        <taxon>Gunneridae</taxon>
        <taxon>Pentapetalae</taxon>
        <taxon>Saxifragales</taxon>
        <taxon>Crassulaceae</taxon>
        <taxon>Kalanchoe</taxon>
    </lineage>
</organism>
<keyword evidence="4" id="KW-1133">Transmembrane helix</keyword>
<evidence type="ECO:0000256" key="1">
    <source>
        <dbReference type="ARBA" id="ARBA00004370"/>
    </source>
</evidence>
<dbReference type="AlphaFoldDB" id="A0A7N0VII6"/>